<dbReference type="InterPro" id="IPR004358">
    <property type="entry name" value="Sig_transdc_His_kin-like_C"/>
</dbReference>
<dbReference type="SUPFAM" id="SSF47384">
    <property type="entry name" value="Homodimeric domain of signal transducing histidine kinase"/>
    <property type="match status" value="1"/>
</dbReference>
<dbReference type="EMBL" id="AP018203">
    <property type="protein sequence ID" value="BAY57700.1"/>
    <property type="molecule type" value="Genomic_DNA"/>
</dbReference>
<organism evidence="23 24">
    <name type="scientific">Leptolyngbya boryana NIES-2135</name>
    <dbReference type="NCBI Taxonomy" id="1973484"/>
    <lineage>
        <taxon>Bacteria</taxon>
        <taxon>Bacillati</taxon>
        <taxon>Cyanobacteriota</taxon>
        <taxon>Cyanophyceae</taxon>
        <taxon>Leptolyngbyales</taxon>
        <taxon>Leptolyngbyaceae</taxon>
        <taxon>Leptolyngbya group</taxon>
        <taxon>Leptolyngbya</taxon>
    </lineage>
</organism>
<keyword evidence="11" id="KW-0067">ATP-binding</keyword>
<dbReference type="FunFam" id="1.10.287.130:FF:000004">
    <property type="entry name" value="Ethylene receptor 1"/>
    <property type="match status" value="1"/>
</dbReference>
<evidence type="ECO:0000259" key="20">
    <source>
        <dbReference type="PROSITE" id="PS50109"/>
    </source>
</evidence>
<dbReference type="GO" id="GO:0000155">
    <property type="term" value="F:phosphorelay sensor kinase activity"/>
    <property type="evidence" value="ECO:0007669"/>
    <property type="project" value="InterPro"/>
</dbReference>
<dbReference type="SMART" id="SM00388">
    <property type="entry name" value="HisKA"/>
    <property type="match status" value="1"/>
</dbReference>
<dbReference type="InterPro" id="IPR008207">
    <property type="entry name" value="Sig_transdc_His_kin_Hpt_dom"/>
</dbReference>
<dbReference type="InterPro" id="IPR001789">
    <property type="entry name" value="Sig_transdc_resp-reg_receiver"/>
</dbReference>
<dbReference type="Gene3D" id="1.20.120.160">
    <property type="entry name" value="HPT domain"/>
    <property type="match status" value="1"/>
</dbReference>
<dbReference type="SUPFAM" id="SSF55781">
    <property type="entry name" value="GAF domain-like"/>
    <property type="match status" value="3"/>
</dbReference>
<dbReference type="Pfam" id="PF01590">
    <property type="entry name" value="GAF"/>
    <property type="match status" value="2"/>
</dbReference>
<feature type="domain" description="Phytochrome chromophore attachment site" evidence="19">
    <location>
        <begin position="373"/>
        <end position="515"/>
    </location>
</feature>
<dbReference type="InterPro" id="IPR036890">
    <property type="entry name" value="HATPase_C_sf"/>
</dbReference>
<accession>A0A1Z4JLV8</accession>
<evidence type="ECO:0000256" key="6">
    <source>
        <dbReference type="ARBA" id="ARBA00022553"/>
    </source>
</evidence>
<dbReference type="Pfam" id="PF00512">
    <property type="entry name" value="HisKA"/>
    <property type="match status" value="1"/>
</dbReference>
<dbReference type="CDD" id="cd16922">
    <property type="entry name" value="HATPase_EvgS-ArcB-TorS-like"/>
    <property type="match status" value="1"/>
</dbReference>
<dbReference type="PROSITE" id="PS50110">
    <property type="entry name" value="RESPONSE_REGULATORY"/>
    <property type="match status" value="2"/>
</dbReference>
<evidence type="ECO:0000259" key="22">
    <source>
        <dbReference type="PROSITE" id="PS50894"/>
    </source>
</evidence>
<dbReference type="GO" id="GO:0005524">
    <property type="term" value="F:ATP binding"/>
    <property type="evidence" value="ECO:0007669"/>
    <property type="project" value="UniProtKB-KW"/>
</dbReference>
<dbReference type="Proteomes" id="UP000217895">
    <property type="component" value="Chromosome"/>
</dbReference>
<keyword evidence="6 17" id="KW-0597">Phosphoprotein</keyword>
<feature type="domain" description="Response regulatory" evidence="21">
    <location>
        <begin position="954"/>
        <end position="1070"/>
    </location>
</feature>
<keyword evidence="24" id="KW-1185">Reference proteome</keyword>
<keyword evidence="13" id="KW-0902">Two-component regulatory system</keyword>
<dbReference type="SMART" id="SM00448">
    <property type="entry name" value="REC"/>
    <property type="match status" value="2"/>
</dbReference>
<dbReference type="PROSITE" id="PS50109">
    <property type="entry name" value="HIS_KIN"/>
    <property type="match status" value="1"/>
</dbReference>
<sequence>MIASPEQEAARLITLYGYGILDQSCRELFDSLTHLAAQICDVPIALLGLMDTDRLVFKSSVGIDATEMPRRKSMCNHTLTKSDVVVVVDASGDERFICHPLGSSATPPIRFYAGMPLIDAEGYALGTLCVMDYVPQSLDAQQKTALRSLAQQAVTLLEQQRKIFELEQRAAQGRSTGMQLQLQLQHLVTRVLAEAPSLNEATPRLLQTICEHTNWDFGELWIADRTANVIRCQAHWSRLAAQFHEFSNSSESWVFAPGYGLPGRVWSSGQPLWMSDVVYDKMFLRSHIAARVGLHAAMGCPILSREQTVGIIALFSHRVRPPDAEMMTAMMVAIAAQVGQFIERKQAEEEAQRQNARSQLLAAITLKIRQSLHLNEILETTVAEVRQFLQTDRVIIYRFERELSGTVVVESVRAGWSSALGAHFEEACFREGPWKWYQQGGTIVVDDTELADLMPYQLRLLQQLEVKATLVVPILQHQDDAVEPQLWGLLIAHQCESTRQWQAFEVEFLVQLANQVAIALMQARLLDQEQQQRSRLTEQNLALEQARAAAERVSQMKSTFLATISHEIRTPMNAVLGMTGLLLDTDLNPTQRDFVGTIRASGDNLLTLMNQILDFSKLEAGEMELETLDFNLTTCIEEVADLFAPAAFAKELEIATLIHHDLPIALRGDVSRLRQILTNLVGNAIKFTKRGEVLIEAILDSQTASEATILFCVSDTGIGIPQEAQARLFQPFAQVDASMTRQYGGTGLGLAISRQLVELMGGSISVESAPNAGSKFWFSLTFAKQSQPLVAQDSDDNALTQIPDLANLRLLVVDDHETNRTIVRSQVSAWGLEVEEAENATIALQKLRDRAHAGMPYDLAILDMQMPEIDGEMLGAQIKADPTLAHTRLIMLTSAHRWGGAKRMKELGFSAYLIKPVKQSRLLDCMMNTMQNVDAIEKNTAIPVLSEKTNSKLKILLVEDNIVNQKVTLNQLKHLGYTADVAANGKEAIDILHQIPYNLVLMDCQMPIVDGYEATRLIRSQQSSRRIVIIALTANAMLEDRDLCLASGMDDYLSKPISKEKLSEKLTYWGEFLEQQVVKQTMTLAIDWEHLHQISDENEAFERELLQIFAEDSHQHLNAAKTALASENAIDLSRAAHHIKGASANVGLYEMQSVASMLEVQALQNDLTQAPLLIMQLVEMLEALNQFLTNQT</sequence>
<keyword evidence="14" id="KW-0472">Membrane</keyword>
<keyword evidence="7" id="KW-0808">Transferase</keyword>
<dbReference type="PRINTS" id="PR00344">
    <property type="entry name" value="BCTRLSENSOR"/>
</dbReference>
<dbReference type="FunFam" id="3.30.565.10:FF:000010">
    <property type="entry name" value="Sensor histidine kinase RcsC"/>
    <property type="match status" value="1"/>
</dbReference>
<evidence type="ECO:0000256" key="10">
    <source>
        <dbReference type="ARBA" id="ARBA00022777"/>
    </source>
</evidence>
<dbReference type="CDD" id="cd17546">
    <property type="entry name" value="REC_hyHK_CKI1_RcsC-like"/>
    <property type="match status" value="1"/>
</dbReference>
<keyword evidence="10 23" id="KW-0418">Kinase</keyword>
<dbReference type="PANTHER" id="PTHR45339">
    <property type="entry name" value="HYBRID SIGNAL TRANSDUCTION HISTIDINE KINASE J"/>
    <property type="match status" value="1"/>
</dbReference>
<evidence type="ECO:0000256" key="13">
    <source>
        <dbReference type="ARBA" id="ARBA00023012"/>
    </source>
</evidence>
<evidence type="ECO:0000256" key="8">
    <source>
        <dbReference type="ARBA" id="ARBA00022692"/>
    </source>
</evidence>
<evidence type="ECO:0000313" key="24">
    <source>
        <dbReference type="Proteomes" id="UP000217895"/>
    </source>
</evidence>
<evidence type="ECO:0000256" key="1">
    <source>
        <dbReference type="ARBA" id="ARBA00000085"/>
    </source>
</evidence>
<dbReference type="SUPFAM" id="SSF52172">
    <property type="entry name" value="CheY-like"/>
    <property type="match status" value="2"/>
</dbReference>
<comment type="catalytic activity">
    <reaction evidence="1">
        <text>ATP + protein L-histidine = ADP + protein N-phospho-L-histidine.</text>
        <dbReference type="EC" id="2.7.13.3"/>
    </reaction>
</comment>
<protein>
    <recommendedName>
        <fullName evidence="15">Circadian input-output histidine kinase CikA</fullName>
        <ecNumber evidence="4">2.7.13.3</ecNumber>
    </recommendedName>
</protein>
<dbReference type="Pfam" id="PF02518">
    <property type="entry name" value="HATPase_c"/>
    <property type="match status" value="1"/>
</dbReference>
<evidence type="ECO:0000256" key="14">
    <source>
        <dbReference type="ARBA" id="ARBA00023136"/>
    </source>
</evidence>
<dbReference type="CDD" id="cd00088">
    <property type="entry name" value="HPT"/>
    <property type="match status" value="1"/>
</dbReference>
<feature type="coiled-coil region" evidence="18">
    <location>
        <begin position="526"/>
        <end position="553"/>
    </location>
</feature>
<feature type="domain" description="Response regulatory" evidence="21">
    <location>
        <begin position="809"/>
        <end position="930"/>
    </location>
</feature>
<feature type="modified residue" description="4-aspartylphosphate" evidence="17">
    <location>
        <position position="863"/>
    </location>
</feature>
<evidence type="ECO:0000256" key="7">
    <source>
        <dbReference type="ARBA" id="ARBA00022679"/>
    </source>
</evidence>
<keyword evidence="9" id="KW-0547">Nucleotide-binding</keyword>
<dbReference type="InterPro" id="IPR029016">
    <property type="entry name" value="GAF-like_dom_sf"/>
</dbReference>
<dbReference type="PROSITE" id="PS50046">
    <property type="entry name" value="PHYTOCHROME_2"/>
    <property type="match status" value="1"/>
</dbReference>
<dbReference type="InterPro" id="IPR003594">
    <property type="entry name" value="HATPase_dom"/>
</dbReference>
<evidence type="ECO:0000256" key="18">
    <source>
        <dbReference type="SAM" id="Coils"/>
    </source>
</evidence>
<gene>
    <name evidence="23" type="ORF">NIES2135_45710</name>
</gene>
<dbReference type="InterPro" id="IPR011006">
    <property type="entry name" value="CheY-like_superfamily"/>
</dbReference>
<dbReference type="GO" id="GO:0005886">
    <property type="term" value="C:plasma membrane"/>
    <property type="evidence" value="ECO:0007669"/>
    <property type="project" value="UniProtKB-SubCell"/>
</dbReference>
<evidence type="ECO:0000256" key="3">
    <source>
        <dbReference type="ARBA" id="ARBA00006402"/>
    </source>
</evidence>
<dbReference type="SUPFAM" id="SSF47226">
    <property type="entry name" value="Histidine-containing phosphotransfer domain, HPT domain"/>
    <property type="match status" value="1"/>
</dbReference>
<dbReference type="Gene3D" id="1.10.287.130">
    <property type="match status" value="1"/>
</dbReference>
<evidence type="ECO:0000256" key="2">
    <source>
        <dbReference type="ARBA" id="ARBA00004651"/>
    </source>
</evidence>
<dbReference type="SMART" id="SM00073">
    <property type="entry name" value="HPT"/>
    <property type="match status" value="1"/>
</dbReference>
<evidence type="ECO:0000259" key="21">
    <source>
        <dbReference type="PROSITE" id="PS50110"/>
    </source>
</evidence>
<dbReference type="PROSITE" id="PS50894">
    <property type="entry name" value="HPT"/>
    <property type="match status" value="1"/>
</dbReference>
<feature type="domain" description="Histidine kinase" evidence="20">
    <location>
        <begin position="563"/>
        <end position="784"/>
    </location>
</feature>
<dbReference type="SMART" id="SM00065">
    <property type="entry name" value="GAF"/>
    <property type="match status" value="3"/>
</dbReference>
<proteinExistence type="inferred from homology"/>
<evidence type="ECO:0000256" key="9">
    <source>
        <dbReference type="ARBA" id="ARBA00022741"/>
    </source>
</evidence>
<evidence type="ECO:0000256" key="4">
    <source>
        <dbReference type="ARBA" id="ARBA00012438"/>
    </source>
</evidence>
<evidence type="ECO:0000256" key="11">
    <source>
        <dbReference type="ARBA" id="ARBA00022840"/>
    </source>
</evidence>
<name>A0A1Z4JLV8_LEPBY</name>
<dbReference type="InterPro" id="IPR036641">
    <property type="entry name" value="HPT_dom_sf"/>
</dbReference>
<comment type="subcellular location">
    <subcellularLocation>
        <location evidence="2">Cell membrane</location>
        <topology evidence="2">Multi-pass membrane protein</topology>
    </subcellularLocation>
</comment>
<dbReference type="InterPro" id="IPR003661">
    <property type="entry name" value="HisK_dim/P_dom"/>
</dbReference>
<dbReference type="InterPro" id="IPR003018">
    <property type="entry name" value="GAF"/>
</dbReference>
<dbReference type="SMART" id="SM00387">
    <property type="entry name" value="HATPase_c"/>
    <property type="match status" value="1"/>
</dbReference>
<dbReference type="Pfam" id="PF01627">
    <property type="entry name" value="Hpt"/>
    <property type="match status" value="1"/>
</dbReference>
<comment type="similarity">
    <text evidence="3">In the N-terminal section; belongs to the phytochrome family.</text>
</comment>
<dbReference type="PANTHER" id="PTHR45339:SF1">
    <property type="entry name" value="HYBRID SIGNAL TRANSDUCTION HISTIDINE KINASE J"/>
    <property type="match status" value="1"/>
</dbReference>
<dbReference type="InterPro" id="IPR016132">
    <property type="entry name" value="Phyto_chromo_attachment"/>
</dbReference>
<keyword evidence="18" id="KW-0175">Coiled coil</keyword>
<evidence type="ECO:0000313" key="23">
    <source>
        <dbReference type="EMBL" id="BAY57700.1"/>
    </source>
</evidence>
<dbReference type="SUPFAM" id="SSF55874">
    <property type="entry name" value="ATPase domain of HSP90 chaperone/DNA topoisomerase II/histidine kinase"/>
    <property type="match status" value="1"/>
</dbReference>
<feature type="modified residue" description="4-aspartylphosphate" evidence="17">
    <location>
        <position position="1003"/>
    </location>
</feature>
<dbReference type="Gene3D" id="3.30.565.10">
    <property type="entry name" value="Histidine kinase-like ATPase, C-terminal domain"/>
    <property type="match status" value="1"/>
</dbReference>
<evidence type="ECO:0000256" key="12">
    <source>
        <dbReference type="ARBA" id="ARBA00022989"/>
    </source>
</evidence>
<keyword evidence="8" id="KW-0812">Transmembrane</keyword>
<dbReference type="EC" id="2.7.13.3" evidence="4"/>
<dbReference type="Pfam" id="PF13185">
    <property type="entry name" value="GAF_2"/>
    <property type="match status" value="1"/>
</dbReference>
<keyword evidence="5" id="KW-1003">Cell membrane</keyword>
<evidence type="ECO:0000256" key="15">
    <source>
        <dbReference type="ARBA" id="ARBA00074306"/>
    </source>
</evidence>
<evidence type="ECO:0000256" key="17">
    <source>
        <dbReference type="PROSITE-ProRule" id="PRU00169"/>
    </source>
</evidence>
<feature type="modified residue" description="Phosphohistidine" evidence="16">
    <location>
        <position position="1137"/>
    </location>
</feature>
<dbReference type="Gene3D" id="3.40.50.2300">
    <property type="match status" value="2"/>
</dbReference>
<dbReference type="Pfam" id="PF00072">
    <property type="entry name" value="Response_reg"/>
    <property type="match status" value="2"/>
</dbReference>
<dbReference type="Gene3D" id="3.30.450.40">
    <property type="match status" value="3"/>
</dbReference>
<reference evidence="23 24" key="1">
    <citation type="submission" date="2017-06" db="EMBL/GenBank/DDBJ databases">
        <title>Genome sequencing of cyanobaciteial culture collection at National Institute for Environmental Studies (NIES).</title>
        <authorList>
            <person name="Hirose Y."/>
            <person name="Shimura Y."/>
            <person name="Fujisawa T."/>
            <person name="Nakamura Y."/>
            <person name="Kawachi M."/>
        </authorList>
    </citation>
    <scope>NUCLEOTIDE SEQUENCE [LARGE SCALE GENOMIC DNA]</scope>
    <source>
        <strain evidence="23 24">NIES-2135</strain>
    </source>
</reference>
<feature type="domain" description="HPt" evidence="22">
    <location>
        <begin position="1098"/>
        <end position="1192"/>
    </location>
</feature>
<evidence type="ECO:0000256" key="5">
    <source>
        <dbReference type="ARBA" id="ARBA00022475"/>
    </source>
</evidence>
<dbReference type="CDD" id="cd00082">
    <property type="entry name" value="HisKA"/>
    <property type="match status" value="1"/>
</dbReference>
<evidence type="ECO:0000259" key="19">
    <source>
        <dbReference type="PROSITE" id="PS50046"/>
    </source>
</evidence>
<keyword evidence="12" id="KW-1133">Transmembrane helix</keyword>
<evidence type="ECO:0000256" key="16">
    <source>
        <dbReference type="PROSITE-ProRule" id="PRU00110"/>
    </source>
</evidence>
<dbReference type="InterPro" id="IPR005467">
    <property type="entry name" value="His_kinase_dom"/>
</dbReference>
<dbReference type="InterPro" id="IPR036097">
    <property type="entry name" value="HisK_dim/P_sf"/>
</dbReference>
<dbReference type="AlphaFoldDB" id="A0A1Z4JLV8"/>